<keyword evidence="14" id="KW-1185">Reference proteome</keyword>
<keyword evidence="5 12" id="KW-0444">Lipid biosynthesis</keyword>
<evidence type="ECO:0000256" key="5">
    <source>
        <dbReference type="ARBA" id="ARBA00022516"/>
    </source>
</evidence>
<evidence type="ECO:0000256" key="3">
    <source>
        <dbReference type="ARBA" id="ARBA00005002"/>
    </source>
</evidence>
<evidence type="ECO:0000256" key="10">
    <source>
        <dbReference type="ARBA" id="ARBA00023098"/>
    </source>
</evidence>
<comment type="function">
    <text evidence="2 12">Catalyzes the hydrolysis of UDP-3-O-myristoyl-N-acetylglucosamine to form UDP-3-O-myristoylglucosamine and acetate, the committed step in lipid A biosynthesis.</text>
</comment>
<evidence type="ECO:0000256" key="2">
    <source>
        <dbReference type="ARBA" id="ARBA00002923"/>
    </source>
</evidence>
<evidence type="ECO:0000313" key="14">
    <source>
        <dbReference type="Proteomes" id="UP000698752"/>
    </source>
</evidence>
<dbReference type="InterPro" id="IPR011334">
    <property type="entry name" value="UDP-acyl_GlcNac_deAcase_C"/>
</dbReference>
<protein>
    <recommendedName>
        <fullName evidence="4 12">UDP-3-O-acyl-N-acetylglucosamine deacetylase</fullName>
        <shortName evidence="12">UDP-3-O-acyl-GlcNAc deacetylase</shortName>
        <ecNumber evidence="4 12">3.5.1.108</ecNumber>
    </recommendedName>
    <alternativeName>
        <fullName evidence="12">UDP-3-O-[R-3-hydroxymyristoyl]-N-acetylglucosamine deacetylase</fullName>
    </alternativeName>
</protein>
<dbReference type="SUPFAM" id="SSF54211">
    <property type="entry name" value="Ribosomal protein S5 domain 2-like"/>
    <property type="match status" value="2"/>
</dbReference>
<feature type="active site" description="Proton donor" evidence="12">
    <location>
        <position position="272"/>
    </location>
</feature>
<evidence type="ECO:0000256" key="7">
    <source>
        <dbReference type="ARBA" id="ARBA00022723"/>
    </source>
</evidence>
<keyword evidence="10 12" id="KW-0443">Lipid metabolism</keyword>
<accession>A0ABS5EPB5</accession>
<dbReference type="Gene3D" id="3.30.1700.10">
    <property type="entry name" value="lpxc deacetylase, domain 2"/>
    <property type="match status" value="1"/>
</dbReference>
<dbReference type="RefSeq" id="WP_211871577.1">
    <property type="nucleotide sequence ID" value="NZ_JAAEDI010000035.1"/>
</dbReference>
<comment type="caution">
    <text evidence="13">The sequence shown here is derived from an EMBL/GenBank/DDBJ whole genome shotgun (WGS) entry which is preliminary data.</text>
</comment>
<evidence type="ECO:0000256" key="4">
    <source>
        <dbReference type="ARBA" id="ARBA00012745"/>
    </source>
</evidence>
<comment type="cofactor">
    <cofactor evidence="1 12">
        <name>Zn(2+)</name>
        <dbReference type="ChEBI" id="CHEBI:29105"/>
    </cofactor>
</comment>
<evidence type="ECO:0000256" key="11">
    <source>
        <dbReference type="ARBA" id="ARBA00024535"/>
    </source>
</evidence>
<reference evidence="14" key="1">
    <citation type="journal article" date="2021" name="Syst. Appl. Microbiol.">
        <title>Roseomonas hellenica sp. nov., isolated from roots of wild-growing Alkanna tinctoria.</title>
        <authorList>
            <person name="Rat A."/>
            <person name="Naranjo H.D."/>
            <person name="Lebbe L."/>
            <person name="Cnockaert M."/>
            <person name="Krigas N."/>
            <person name="Grigoriadou K."/>
            <person name="Maloupa E."/>
            <person name="Willems A."/>
        </authorList>
    </citation>
    <scope>NUCLEOTIDE SEQUENCE [LARGE SCALE GENOMIC DNA]</scope>
    <source>
        <strain evidence="14">LMG 31159</strain>
    </source>
</reference>
<name>A0ABS5EPB5_9PROT</name>
<dbReference type="HAMAP" id="MF_00388">
    <property type="entry name" value="LpxC"/>
    <property type="match status" value="1"/>
</dbReference>
<feature type="binding site" evidence="12">
    <location>
        <position position="249"/>
    </location>
    <ligand>
        <name>Zn(2+)</name>
        <dbReference type="ChEBI" id="CHEBI:29105"/>
    </ligand>
</feature>
<dbReference type="InterPro" id="IPR020568">
    <property type="entry name" value="Ribosomal_Su5_D2-typ_SF"/>
</dbReference>
<organism evidence="13 14">
    <name type="scientific">Neoroseomonas terrae</name>
    <dbReference type="NCBI Taxonomy" id="424799"/>
    <lineage>
        <taxon>Bacteria</taxon>
        <taxon>Pseudomonadati</taxon>
        <taxon>Pseudomonadota</taxon>
        <taxon>Alphaproteobacteria</taxon>
        <taxon>Acetobacterales</taxon>
        <taxon>Acetobacteraceae</taxon>
        <taxon>Neoroseomonas</taxon>
    </lineage>
</organism>
<evidence type="ECO:0000256" key="1">
    <source>
        <dbReference type="ARBA" id="ARBA00001947"/>
    </source>
</evidence>
<keyword evidence="7 12" id="KW-0479">Metal-binding</keyword>
<keyword evidence="8 12" id="KW-0378">Hydrolase</keyword>
<dbReference type="InterPro" id="IPR015870">
    <property type="entry name" value="UDP-acyl_N-AcGlcN_deAcase_N"/>
</dbReference>
<sequence>MDGFITVETGRRRTLKAPIGCVGVGLHSGRRATVTLRPASAGTGIVFHRADLGGIEIPALFDRVNDTRLCTALGDGMARVSTVEHVMAALAGCGIDDAIVEVDGPEVPIMDGSAAPFVFLIDCAGIATTAAPRSPIEVLRPIRVEDANGAFAELLPAREAAFDAELEIDFPSTAIGRQTVTMRVTERGFREGLADARTFTLAEDIARLRAAGLAQGGSLANAVVVDGPLVLNPGGLRRPDEFVRHKLLDVVGDLALAGAPLHARFRGSRSGHALNNRLLRALFADASAWRFAGLPAFTEGSAASPMRAAAAPAIA</sequence>
<feature type="binding site" evidence="12">
    <location>
        <position position="85"/>
    </location>
    <ligand>
        <name>Zn(2+)</name>
        <dbReference type="ChEBI" id="CHEBI:29105"/>
    </ligand>
</feature>
<proteinExistence type="inferred from homology"/>
<dbReference type="InterPro" id="IPR004463">
    <property type="entry name" value="UDP-acyl_GlcNac_deAcase"/>
</dbReference>
<dbReference type="Pfam" id="PF03331">
    <property type="entry name" value="LpxC"/>
    <property type="match status" value="1"/>
</dbReference>
<evidence type="ECO:0000256" key="6">
    <source>
        <dbReference type="ARBA" id="ARBA00022556"/>
    </source>
</evidence>
<dbReference type="Gene3D" id="3.30.230.20">
    <property type="entry name" value="lpxc deacetylase, domain 1"/>
    <property type="match status" value="1"/>
</dbReference>
<evidence type="ECO:0000256" key="12">
    <source>
        <dbReference type="HAMAP-Rule" id="MF_00388"/>
    </source>
</evidence>
<dbReference type="EMBL" id="JAAEDI010000035">
    <property type="protein sequence ID" value="MBR0652866.1"/>
    <property type="molecule type" value="Genomic_DNA"/>
</dbReference>
<dbReference type="Proteomes" id="UP000698752">
    <property type="component" value="Unassembled WGS sequence"/>
</dbReference>
<keyword evidence="9 12" id="KW-0862">Zinc</keyword>
<gene>
    <name evidence="12" type="primary">lpxC</name>
    <name evidence="13" type="ORF">GXW78_24635</name>
</gene>
<comment type="catalytic activity">
    <reaction evidence="11 12">
        <text>a UDP-3-O-[(3R)-3-hydroxyacyl]-N-acetyl-alpha-D-glucosamine + H2O = a UDP-3-O-[(3R)-3-hydroxyacyl]-alpha-D-glucosamine + acetate</text>
        <dbReference type="Rhea" id="RHEA:67816"/>
        <dbReference type="ChEBI" id="CHEBI:15377"/>
        <dbReference type="ChEBI" id="CHEBI:30089"/>
        <dbReference type="ChEBI" id="CHEBI:137740"/>
        <dbReference type="ChEBI" id="CHEBI:173225"/>
        <dbReference type="EC" id="3.5.1.108"/>
    </reaction>
</comment>
<dbReference type="NCBIfam" id="TIGR00325">
    <property type="entry name" value="lpxC"/>
    <property type="match status" value="1"/>
</dbReference>
<dbReference type="PANTHER" id="PTHR33694:SF1">
    <property type="entry name" value="UDP-3-O-ACYL-N-ACETYLGLUCOSAMINE DEACETYLASE 1, MITOCHONDRIAL-RELATED"/>
    <property type="match status" value="1"/>
</dbReference>
<evidence type="ECO:0000313" key="13">
    <source>
        <dbReference type="EMBL" id="MBR0652866.1"/>
    </source>
</evidence>
<dbReference type="GO" id="GO:0103117">
    <property type="term" value="F:UDP-3-O-acyl-N-acetylglucosamine deacetylase activity"/>
    <property type="evidence" value="ECO:0007669"/>
    <property type="project" value="UniProtKB-EC"/>
</dbReference>
<keyword evidence="6 12" id="KW-0441">Lipid A biosynthesis</keyword>
<dbReference type="PANTHER" id="PTHR33694">
    <property type="entry name" value="UDP-3-O-ACYL-N-ACETYLGLUCOSAMINE DEACETYLASE 1, MITOCHONDRIAL-RELATED"/>
    <property type="match status" value="1"/>
</dbReference>
<evidence type="ECO:0000256" key="8">
    <source>
        <dbReference type="ARBA" id="ARBA00022801"/>
    </source>
</evidence>
<comment type="similarity">
    <text evidence="12">Belongs to the LpxC family.</text>
</comment>
<dbReference type="EC" id="3.5.1.108" evidence="4 12"/>
<feature type="binding site" evidence="12">
    <location>
        <position position="245"/>
    </location>
    <ligand>
        <name>Zn(2+)</name>
        <dbReference type="ChEBI" id="CHEBI:29105"/>
    </ligand>
</feature>
<comment type="pathway">
    <text evidence="3 12">Glycolipid biosynthesis; lipid IV(A) biosynthesis; lipid IV(A) from (3R)-3-hydroxytetradecanoyl-[acyl-carrier-protein] and UDP-N-acetyl-alpha-D-glucosamine: step 2/6.</text>
</comment>
<evidence type="ECO:0000256" key="9">
    <source>
        <dbReference type="ARBA" id="ARBA00022833"/>
    </source>
</evidence>